<gene>
    <name evidence="4" type="ORF">ASZ90_002645</name>
</gene>
<dbReference type="PANTHER" id="PTHR44858:SF1">
    <property type="entry name" value="UDP-N-ACETYLGLUCOSAMINE--PEPTIDE N-ACETYLGLUCOSAMINYLTRANSFERASE SPINDLY-RELATED"/>
    <property type="match status" value="1"/>
</dbReference>
<feature type="region of interest" description="Disordered" evidence="3">
    <location>
        <begin position="867"/>
        <end position="891"/>
    </location>
</feature>
<keyword evidence="1" id="KW-0677">Repeat</keyword>
<feature type="compositionally biased region" description="Low complexity" evidence="3">
    <location>
        <begin position="867"/>
        <end position="886"/>
    </location>
</feature>
<organism evidence="4">
    <name type="scientific">hydrocarbon metagenome</name>
    <dbReference type="NCBI Taxonomy" id="938273"/>
    <lineage>
        <taxon>unclassified sequences</taxon>
        <taxon>metagenomes</taxon>
        <taxon>ecological metagenomes</taxon>
    </lineage>
</organism>
<comment type="caution">
    <text evidence="4">The sequence shown here is derived from an EMBL/GenBank/DDBJ whole genome shotgun (WGS) entry which is preliminary data.</text>
</comment>
<dbReference type="SUPFAM" id="SSF48452">
    <property type="entry name" value="TPR-like"/>
    <property type="match status" value="2"/>
</dbReference>
<evidence type="ECO:0008006" key="5">
    <source>
        <dbReference type="Google" id="ProtNLM"/>
    </source>
</evidence>
<dbReference type="PROSITE" id="PS50005">
    <property type="entry name" value="TPR"/>
    <property type="match status" value="1"/>
</dbReference>
<evidence type="ECO:0000256" key="3">
    <source>
        <dbReference type="SAM" id="MobiDB-lite"/>
    </source>
</evidence>
<dbReference type="AlphaFoldDB" id="A0A0W8G307"/>
<reference evidence="4" key="1">
    <citation type="journal article" date="2015" name="Proc. Natl. Acad. Sci. U.S.A.">
        <title>Networks of energetic and metabolic interactions define dynamics in microbial communities.</title>
        <authorList>
            <person name="Embree M."/>
            <person name="Liu J.K."/>
            <person name="Al-Bassam M.M."/>
            <person name="Zengler K."/>
        </authorList>
    </citation>
    <scope>NUCLEOTIDE SEQUENCE</scope>
</reference>
<dbReference type="InterPro" id="IPR050498">
    <property type="entry name" value="Ycf3"/>
</dbReference>
<protein>
    <recommendedName>
        <fullName evidence="5">Tetratricopeptide repeat protein</fullName>
    </recommendedName>
</protein>
<dbReference type="PANTHER" id="PTHR44858">
    <property type="entry name" value="TETRATRICOPEPTIDE REPEAT PROTEIN 6"/>
    <property type="match status" value="1"/>
</dbReference>
<dbReference type="Pfam" id="PF13432">
    <property type="entry name" value="TPR_16"/>
    <property type="match status" value="1"/>
</dbReference>
<accession>A0A0W8G307</accession>
<proteinExistence type="predicted"/>
<dbReference type="InterPro" id="IPR019734">
    <property type="entry name" value="TPR_rpt"/>
</dbReference>
<keyword evidence="2" id="KW-0802">TPR repeat</keyword>
<dbReference type="InterPro" id="IPR011990">
    <property type="entry name" value="TPR-like_helical_dom_sf"/>
</dbReference>
<sequence>MPTTLRHTMMPCPAECFRPDRSVPGTPKIRFRAVLAALVAVGLVVLPLRALAAVPEPRDTPAADAVQPDGRLPLAGSVASPDGPPHAFLRLELKKTAPLTGTVRTGGAVSFVVTAHSGDDPAPLQGYVFRWESDAGARFLDPEGPSGNTVVFTRPGPQKVWVTALAPVDGLLEPVAVSEVLEMDVAGPLFRLSVDPREPRVGEEVRASVRDFPVREDVDFRWAALPRNATLVNVGEKEITFYLHDDKPAEVAVSARMPLAGKDLGRVAAEVTARPYPVEVSNKGLVGPRPVIWKDGSGPEEIDAVPEGGAVLLRADINPMPGNPPLSFVWRLPPGTRLEAGESGRQVKVACDTVGDYTAVVEVRDSRDLLVGRGEGTFAATVSRADMDRARHNAAQTARLTAEAVRLWNRGEVEQAVDTAAKAAAMNPKSVDAAGEYRRMAADRERLADILHRADEHLSRDEFSKAVALLDEAGGINGQYGGIAALERRMRERRDVLAKVDALLASSGQSWEAGDVEGAVRAVQSALALDPGHETAAAQRARMVDGRDRIITGLKEASVFLEKKQFESAAAALAGVRGINEKFPPFREMDAAVAKRRENAWQADQLLARARELWTAGDMDAALVALSDILKTDPEHPGARAAKQQTAQARETVLKNVDQAKAFLAQNRPDEALAALSRAKGINPAYAPVGQIEAAVAERKNRAGRIRDLTAKARQDAARGDLDAALAGVESILALDPGDGFAKAERVRLAGLREETRGAMRLAEGLAASGRHDKALATLEAAAAKAPGYPPLAAQKARIVELAGSSQKKASGMLADAAARLSRGDFSGTLGVLSGLEGLPGISAADDRKAKELARAAKAGLDKATAAGTAKPGAGTAQAAAPAPGQSHKKAQCDELFRRADARRGKGEHAAAIKDYQEIVTTCPDYCTAYNNIGASLFTLGYARESLPWFEEARKCNPGEKLFADNVALTTRLAADPAGKKAPAAGRAECAGTFDTAEKLRASGDLAGAVRDYRKVVETCPDYCAAYNNIGLALNTLGHVKESLPWFEEAYRCNPKEALFQDNIHITTRQMQQASRNRPPGT</sequence>
<dbReference type="Gene3D" id="1.25.40.10">
    <property type="entry name" value="Tetratricopeptide repeat domain"/>
    <property type="match status" value="4"/>
</dbReference>
<dbReference type="SMART" id="SM00028">
    <property type="entry name" value="TPR"/>
    <property type="match status" value="7"/>
</dbReference>
<dbReference type="EMBL" id="LNQE01000322">
    <property type="protein sequence ID" value="KUG27509.1"/>
    <property type="molecule type" value="Genomic_DNA"/>
</dbReference>
<evidence type="ECO:0000313" key="4">
    <source>
        <dbReference type="EMBL" id="KUG27509.1"/>
    </source>
</evidence>
<evidence type="ECO:0000256" key="2">
    <source>
        <dbReference type="ARBA" id="ARBA00022803"/>
    </source>
</evidence>
<evidence type="ECO:0000256" key="1">
    <source>
        <dbReference type="ARBA" id="ARBA00022737"/>
    </source>
</evidence>
<feature type="region of interest" description="Disordered" evidence="3">
    <location>
        <begin position="58"/>
        <end position="79"/>
    </location>
</feature>
<name>A0A0W8G307_9ZZZZ</name>